<feature type="region of interest" description="Disordered" evidence="4">
    <location>
        <begin position="238"/>
        <end position="260"/>
    </location>
</feature>
<evidence type="ECO:0000256" key="3">
    <source>
        <dbReference type="PROSITE-ProRule" id="PRU00357"/>
    </source>
</evidence>
<dbReference type="EMBL" id="CP144751">
    <property type="protein sequence ID" value="WVZ83143.1"/>
    <property type="molecule type" value="Genomic_DNA"/>
</dbReference>
<dbReference type="Proteomes" id="UP001341281">
    <property type="component" value="Chromosome 07"/>
</dbReference>
<proteinExistence type="predicted"/>
<evidence type="ECO:0000313" key="7">
    <source>
        <dbReference type="Proteomes" id="UP001341281"/>
    </source>
</evidence>
<reference evidence="6 7" key="1">
    <citation type="submission" date="2024-02" db="EMBL/GenBank/DDBJ databases">
        <title>High-quality chromosome-scale genome assembly of Pensacola bahiagrass (Paspalum notatum Flugge var. saurae).</title>
        <authorList>
            <person name="Vega J.M."/>
            <person name="Podio M."/>
            <person name="Orjuela J."/>
            <person name="Siena L.A."/>
            <person name="Pessino S.C."/>
            <person name="Combes M.C."/>
            <person name="Mariac C."/>
            <person name="Albertini E."/>
            <person name="Pupilli F."/>
            <person name="Ortiz J.P.A."/>
            <person name="Leblanc O."/>
        </authorList>
    </citation>
    <scope>NUCLEOTIDE SEQUENCE [LARGE SCALE GENOMIC DNA]</scope>
    <source>
        <strain evidence="6">R1</strain>
        <tissue evidence="6">Leaf</tissue>
    </source>
</reference>
<dbReference type="PROSITE" id="PS51257">
    <property type="entry name" value="PROKAR_LIPOPROTEIN"/>
    <property type="match status" value="1"/>
</dbReference>
<dbReference type="GO" id="GO:0005634">
    <property type="term" value="C:nucleus"/>
    <property type="evidence" value="ECO:0007669"/>
    <property type="project" value="UniProtKB-SubCell"/>
</dbReference>
<name>A0AAQ3X1Z5_PASNO</name>
<feature type="domain" description="CCT" evidence="5">
    <location>
        <begin position="192"/>
        <end position="234"/>
    </location>
</feature>
<evidence type="ECO:0000256" key="1">
    <source>
        <dbReference type="ARBA" id="ARBA00004123"/>
    </source>
</evidence>
<accession>A0AAQ3X1Z5</accession>
<dbReference type="AlphaFoldDB" id="A0AAQ3X1Z5"/>
<dbReference type="PANTHER" id="PTHR31319">
    <property type="entry name" value="ZINC FINGER PROTEIN CONSTANS-LIKE 4"/>
    <property type="match status" value="1"/>
</dbReference>
<feature type="region of interest" description="Disordered" evidence="4">
    <location>
        <begin position="83"/>
        <end position="111"/>
    </location>
</feature>
<gene>
    <name evidence="6" type="ORF">U9M48_030316</name>
</gene>
<evidence type="ECO:0000259" key="5">
    <source>
        <dbReference type="PROSITE" id="PS51017"/>
    </source>
</evidence>
<dbReference type="PANTHER" id="PTHR31319:SF98">
    <property type="entry name" value="TRANSCRIPTION FACTOR GHD7"/>
    <property type="match status" value="1"/>
</dbReference>
<sequence>MSGPRCGVCGGAAAACCPGLDAGDAADLMNRGAFSVFPVAVHHHGSGTGGGLVQPQPQGSRLHEFQFFGHDVVDHESVAWLFDDPPPHAGGSCPPDDDDNNQLRPRHQRLPPSTFHPFGYPGNGLTFEVDASLGLGGGGRQETAANATIMSFCGSTFTDAATTSKLNKEQPTLMADHGNQLQTPVVDPSMEREAKVMRYKEKRKRRCYEKQIRYASRKAYAEMRPRVKGRFATGSLGAARAPATRTRPRRGAHAVAGVIK</sequence>
<evidence type="ECO:0000313" key="6">
    <source>
        <dbReference type="EMBL" id="WVZ83143.1"/>
    </source>
</evidence>
<keyword evidence="7" id="KW-1185">Reference proteome</keyword>
<dbReference type="GO" id="GO:0009909">
    <property type="term" value="P:regulation of flower development"/>
    <property type="evidence" value="ECO:0007669"/>
    <property type="project" value="InterPro"/>
</dbReference>
<organism evidence="6 7">
    <name type="scientific">Paspalum notatum var. saurae</name>
    <dbReference type="NCBI Taxonomy" id="547442"/>
    <lineage>
        <taxon>Eukaryota</taxon>
        <taxon>Viridiplantae</taxon>
        <taxon>Streptophyta</taxon>
        <taxon>Embryophyta</taxon>
        <taxon>Tracheophyta</taxon>
        <taxon>Spermatophyta</taxon>
        <taxon>Magnoliopsida</taxon>
        <taxon>Liliopsida</taxon>
        <taxon>Poales</taxon>
        <taxon>Poaceae</taxon>
        <taxon>PACMAD clade</taxon>
        <taxon>Panicoideae</taxon>
        <taxon>Andropogonodae</taxon>
        <taxon>Paspaleae</taxon>
        <taxon>Paspalinae</taxon>
        <taxon>Paspalum</taxon>
    </lineage>
</organism>
<protein>
    <recommendedName>
        <fullName evidence="5">CCT domain-containing protein</fullName>
    </recommendedName>
</protein>
<evidence type="ECO:0000256" key="2">
    <source>
        <dbReference type="ARBA" id="ARBA00023242"/>
    </source>
</evidence>
<dbReference type="GO" id="GO:0003700">
    <property type="term" value="F:DNA-binding transcription factor activity"/>
    <property type="evidence" value="ECO:0007669"/>
    <property type="project" value="TreeGrafter"/>
</dbReference>
<comment type="subcellular location">
    <subcellularLocation>
        <location evidence="1 3">Nucleus</location>
    </subcellularLocation>
</comment>
<dbReference type="InterPro" id="IPR010402">
    <property type="entry name" value="CCT_domain"/>
</dbReference>
<dbReference type="InterPro" id="IPR045281">
    <property type="entry name" value="CONSTANS-like"/>
</dbReference>
<evidence type="ECO:0000256" key="4">
    <source>
        <dbReference type="SAM" id="MobiDB-lite"/>
    </source>
</evidence>
<keyword evidence="2 3" id="KW-0539">Nucleus</keyword>
<dbReference type="PROSITE" id="PS51017">
    <property type="entry name" value="CCT"/>
    <property type="match status" value="1"/>
</dbReference>
<dbReference type="Pfam" id="PF06203">
    <property type="entry name" value="CCT"/>
    <property type="match status" value="1"/>
</dbReference>